<dbReference type="AlphaFoldDB" id="A0A6J0NIZ2"/>
<dbReference type="OrthoDB" id="10257471at2759"/>
<dbReference type="KEGG" id="rsz:108854909"/>
<reference evidence="4" key="2">
    <citation type="submission" date="2025-08" db="UniProtKB">
        <authorList>
            <consortium name="RefSeq"/>
        </authorList>
    </citation>
    <scope>IDENTIFICATION</scope>
    <source>
        <tissue evidence="4">Leaf</tissue>
    </source>
</reference>
<sequence>MAEDICFASCRRMDSEQAKTPIGALSSSSSSTQNTNSLSLPTHSSPHHFESTILSFLLFPDSPLFSNSSVFDRVLHDFLSTSSGDDDSAHDQLIHRTLQRVSLLLESTKRCFRKRLTLYNSISWFLPQDLTVKVFSMLDTKSLMQVAACCTMFSKSAMDPLCYSHVDLTTASTYLDDGVLRTMIHRAGNKLRSLKLGNDAYNYFHTFPISSCLAPLSSSDPEFTWNLLTSLHIYNLISMDMNSICSVLSACPNLSDLKIAELSYDSSNLVLDLLTRKCHLVEHLFLETSFGGDNITYSTIEAFVANCPKLTCLTLKGFNLDDAMAQILVKGLLKLKYVNLSSTSGIHGSFLRDLGNTCKDSPLEILILRDCSLEEREVLEFLNSLIAGDFRFIRHIDVSSGNGLACDGDERTLELNFPVEKLKEERSNFKLVAEFPLSLQSWSPSPFHESIDYDYYGCCWGGSRPKSKKLRFFGI</sequence>
<feature type="domain" description="F-box" evidence="2">
    <location>
        <begin position="125"/>
        <end position="168"/>
    </location>
</feature>
<evidence type="ECO:0000256" key="1">
    <source>
        <dbReference type="SAM" id="MobiDB-lite"/>
    </source>
</evidence>
<keyword evidence="3" id="KW-1185">Reference proteome</keyword>
<dbReference type="PANTHER" id="PTHR16134:SF73">
    <property type="entry name" value="F-BOX DOMAIN-CONTAINING PROTEIN"/>
    <property type="match status" value="1"/>
</dbReference>
<evidence type="ECO:0000259" key="2">
    <source>
        <dbReference type="Pfam" id="PF12937"/>
    </source>
</evidence>
<dbReference type="SUPFAM" id="SSF81383">
    <property type="entry name" value="F-box domain"/>
    <property type="match status" value="1"/>
</dbReference>
<accession>A0A6J0NIZ2</accession>
<reference evidence="3" key="1">
    <citation type="journal article" date="2019" name="Database">
        <title>The radish genome database (RadishGD): an integrated information resource for radish genomics.</title>
        <authorList>
            <person name="Yu H.J."/>
            <person name="Baek S."/>
            <person name="Lee Y.J."/>
            <person name="Cho A."/>
            <person name="Mun J.H."/>
        </authorList>
    </citation>
    <scope>NUCLEOTIDE SEQUENCE [LARGE SCALE GENOMIC DNA]</scope>
    <source>
        <strain evidence="3">cv. WK10039</strain>
    </source>
</reference>
<dbReference type="InterPro" id="IPR036047">
    <property type="entry name" value="F-box-like_dom_sf"/>
</dbReference>
<feature type="region of interest" description="Disordered" evidence="1">
    <location>
        <begin position="21"/>
        <end position="43"/>
    </location>
</feature>
<dbReference type="GeneID" id="108854909"/>
<dbReference type="RefSeq" id="XP_018484096.2">
    <property type="nucleotide sequence ID" value="XM_018628594.2"/>
</dbReference>
<proteinExistence type="predicted"/>
<name>A0A6J0NIZ2_RAPSA</name>
<dbReference type="InterPro" id="IPR001810">
    <property type="entry name" value="F-box_dom"/>
</dbReference>
<dbReference type="GO" id="GO:0019005">
    <property type="term" value="C:SCF ubiquitin ligase complex"/>
    <property type="evidence" value="ECO:0007669"/>
    <property type="project" value="TreeGrafter"/>
</dbReference>
<feature type="compositionally biased region" description="Low complexity" evidence="1">
    <location>
        <begin position="25"/>
        <end position="43"/>
    </location>
</feature>
<evidence type="ECO:0000313" key="4">
    <source>
        <dbReference type="RefSeq" id="XP_018484096.2"/>
    </source>
</evidence>
<dbReference type="Proteomes" id="UP000504610">
    <property type="component" value="Chromosome 1"/>
</dbReference>
<dbReference type="Pfam" id="PF12937">
    <property type="entry name" value="F-box-like"/>
    <property type="match status" value="1"/>
</dbReference>
<organism evidence="3 4">
    <name type="scientific">Raphanus sativus</name>
    <name type="common">Radish</name>
    <name type="synonym">Raphanus raphanistrum var. sativus</name>
    <dbReference type="NCBI Taxonomy" id="3726"/>
    <lineage>
        <taxon>Eukaryota</taxon>
        <taxon>Viridiplantae</taxon>
        <taxon>Streptophyta</taxon>
        <taxon>Embryophyta</taxon>
        <taxon>Tracheophyta</taxon>
        <taxon>Spermatophyta</taxon>
        <taxon>Magnoliopsida</taxon>
        <taxon>eudicotyledons</taxon>
        <taxon>Gunneridae</taxon>
        <taxon>Pentapetalae</taxon>
        <taxon>rosids</taxon>
        <taxon>malvids</taxon>
        <taxon>Brassicales</taxon>
        <taxon>Brassicaceae</taxon>
        <taxon>Brassiceae</taxon>
        <taxon>Raphanus</taxon>
    </lineage>
</organism>
<dbReference type="InterPro" id="IPR032675">
    <property type="entry name" value="LRR_dom_sf"/>
</dbReference>
<dbReference type="PANTHER" id="PTHR16134">
    <property type="entry name" value="F-BOX/TPR REPEAT PROTEIN POF3"/>
    <property type="match status" value="1"/>
</dbReference>
<evidence type="ECO:0000313" key="3">
    <source>
        <dbReference type="Proteomes" id="UP000504610"/>
    </source>
</evidence>
<dbReference type="SUPFAM" id="SSF52047">
    <property type="entry name" value="RNI-like"/>
    <property type="match status" value="1"/>
</dbReference>
<dbReference type="GO" id="GO:0031146">
    <property type="term" value="P:SCF-dependent proteasomal ubiquitin-dependent protein catabolic process"/>
    <property type="evidence" value="ECO:0007669"/>
    <property type="project" value="TreeGrafter"/>
</dbReference>
<dbReference type="Gene3D" id="3.80.10.10">
    <property type="entry name" value="Ribonuclease Inhibitor"/>
    <property type="match status" value="1"/>
</dbReference>
<gene>
    <name evidence="4" type="primary">LOC108854909</name>
</gene>
<protein>
    <submittedName>
        <fullName evidence="4">F-box protein At4g02733-like</fullName>
    </submittedName>
</protein>